<evidence type="ECO:0000256" key="1">
    <source>
        <dbReference type="SAM" id="SignalP"/>
    </source>
</evidence>
<organism evidence="2 3">
    <name type="scientific">Deinococcus radiotolerans</name>
    <dbReference type="NCBI Taxonomy" id="1309407"/>
    <lineage>
        <taxon>Bacteria</taxon>
        <taxon>Thermotogati</taxon>
        <taxon>Deinococcota</taxon>
        <taxon>Deinococci</taxon>
        <taxon>Deinococcales</taxon>
        <taxon>Deinococcaceae</taxon>
        <taxon>Deinococcus</taxon>
    </lineage>
</organism>
<reference evidence="3" key="1">
    <citation type="journal article" date="2019" name="Int. J. Syst. Evol. Microbiol.">
        <title>The Global Catalogue of Microorganisms (GCM) 10K type strain sequencing project: providing services to taxonomists for standard genome sequencing and annotation.</title>
        <authorList>
            <consortium name="The Broad Institute Genomics Platform"/>
            <consortium name="The Broad Institute Genome Sequencing Center for Infectious Disease"/>
            <person name="Wu L."/>
            <person name="Ma J."/>
        </authorList>
    </citation>
    <scope>NUCLEOTIDE SEQUENCE [LARGE SCALE GENOMIC DNA]</scope>
    <source>
        <strain evidence="3">JCM 19173</strain>
    </source>
</reference>
<gene>
    <name evidence="2" type="ORF">GCM10010844_35200</name>
</gene>
<keyword evidence="3" id="KW-1185">Reference proteome</keyword>
<dbReference type="Proteomes" id="UP000604341">
    <property type="component" value="Unassembled WGS sequence"/>
</dbReference>
<comment type="caution">
    <text evidence="2">The sequence shown here is derived from an EMBL/GenBank/DDBJ whole genome shotgun (WGS) entry which is preliminary data.</text>
</comment>
<evidence type="ECO:0000313" key="2">
    <source>
        <dbReference type="EMBL" id="GGL13325.1"/>
    </source>
</evidence>
<sequence length="211" mass="22474">MRRLVPLACALLLGSALADTAEGTYDVRRYLRDGQVETSTLRVTVSGKGLTFDWDGGKVTGLGLRVGDAVAVAYGNPDCGIALYEQQGNVFSGVWTYSGQATGTETFTWDGLKSARVAVRGQNPDGSTYTGELLLPLDQGASLPRWKIGTEVTDGAGLLEDGLFAVAFGSERCNVALYSVIELTGQLLGTFFQVTVTDTLPERVAEIAVRR</sequence>
<dbReference type="RefSeq" id="WP_189070287.1">
    <property type="nucleotide sequence ID" value="NZ_BMPE01000016.1"/>
</dbReference>
<dbReference type="EMBL" id="BMPE01000016">
    <property type="protein sequence ID" value="GGL13325.1"/>
    <property type="molecule type" value="Genomic_DNA"/>
</dbReference>
<accession>A0ABQ2FPA5</accession>
<evidence type="ECO:0000313" key="3">
    <source>
        <dbReference type="Proteomes" id="UP000604341"/>
    </source>
</evidence>
<name>A0ABQ2FPA5_9DEIO</name>
<keyword evidence="1" id="KW-0732">Signal</keyword>
<proteinExistence type="predicted"/>
<feature type="chain" id="PRO_5046258358" evidence="1">
    <location>
        <begin position="19"/>
        <end position="211"/>
    </location>
</feature>
<protein>
    <submittedName>
        <fullName evidence="2">Uncharacterized protein</fullName>
    </submittedName>
</protein>
<feature type="signal peptide" evidence="1">
    <location>
        <begin position="1"/>
        <end position="18"/>
    </location>
</feature>